<keyword evidence="1" id="KW-0862">Zinc</keyword>
<evidence type="ECO:0000259" key="3">
    <source>
        <dbReference type="PROSITE" id="PS50103"/>
    </source>
</evidence>
<evidence type="ECO:0000313" key="5">
    <source>
        <dbReference type="Proteomes" id="UP000503462"/>
    </source>
</evidence>
<evidence type="ECO:0000256" key="2">
    <source>
        <dbReference type="SAM" id="MobiDB-lite"/>
    </source>
</evidence>
<keyword evidence="5" id="KW-1185">Reference proteome</keyword>
<dbReference type="GO" id="GO:0008270">
    <property type="term" value="F:zinc ion binding"/>
    <property type="evidence" value="ECO:0007669"/>
    <property type="project" value="UniProtKB-KW"/>
</dbReference>
<accession>A0A6H0Y5C0</accession>
<gene>
    <name evidence="4" type="ORF">AMS68_007555</name>
</gene>
<keyword evidence="1" id="KW-0863">Zinc-finger</keyword>
<feature type="zinc finger region" description="C3H1-type" evidence="1">
    <location>
        <begin position="413"/>
        <end position="446"/>
    </location>
</feature>
<proteinExistence type="predicted"/>
<dbReference type="AlphaFoldDB" id="A0A6H0Y5C0"/>
<keyword evidence="1" id="KW-0479">Metal-binding</keyword>
<feature type="domain" description="C3H1-type" evidence="3">
    <location>
        <begin position="413"/>
        <end position="446"/>
    </location>
</feature>
<feature type="region of interest" description="Disordered" evidence="2">
    <location>
        <begin position="329"/>
        <end position="348"/>
    </location>
</feature>
<feature type="region of interest" description="Disordered" evidence="2">
    <location>
        <begin position="182"/>
        <end position="207"/>
    </location>
</feature>
<dbReference type="EMBL" id="CP051143">
    <property type="protein sequence ID" value="QIX02038.1"/>
    <property type="molecule type" value="Genomic_DNA"/>
</dbReference>
<evidence type="ECO:0000313" key="4">
    <source>
        <dbReference type="EMBL" id="QIX02038.1"/>
    </source>
</evidence>
<dbReference type="Proteomes" id="UP000503462">
    <property type="component" value="Chromosome 5"/>
</dbReference>
<feature type="region of interest" description="Disordered" evidence="2">
    <location>
        <begin position="246"/>
        <end position="275"/>
    </location>
</feature>
<name>A0A6H0Y5C0_9PEZI</name>
<dbReference type="InterPro" id="IPR000571">
    <property type="entry name" value="Znf_CCCH"/>
</dbReference>
<reference evidence="4 5" key="1">
    <citation type="journal article" date="2016" name="Sci. Rep.">
        <title>Peltaster fructicola genome reveals evolution from an invasive phytopathogen to an ectophytic parasite.</title>
        <authorList>
            <person name="Xu C."/>
            <person name="Chen H."/>
            <person name="Gleason M.L."/>
            <person name="Xu J.R."/>
            <person name="Liu H."/>
            <person name="Zhang R."/>
            <person name="Sun G."/>
        </authorList>
    </citation>
    <scope>NUCLEOTIDE SEQUENCE [LARGE SCALE GENOMIC DNA]</scope>
    <source>
        <strain evidence="4 5">LNHT1506</strain>
    </source>
</reference>
<feature type="compositionally biased region" description="Polar residues" evidence="2">
    <location>
        <begin position="193"/>
        <end position="207"/>
    </location>
</feature>
<sequence length="654" mass="73302">MACRHDNDLQLGPDPADETTVLAEVPLGDKPALLVQWANECVLSADWYFLDDIEPEIVKQWRHTQRHVHLGLQLPFDLDTWHRLTTSRSVSPSSLPAAALLPKAAEDDDPDDDLSLMLRRQSMLRNRLSTPSFANLPSSPQPSHIQAVRLPDTTEDADLDDDTTLLSRRQSVLCTSIDNTDNKRTTKAADNSVGHTSSSKAPSTTMTQKLSNTINDTKLARARVTNLSSNTIATEKNKYNRRDSTGKWVAKDQPAVTPRSTAAAASGRRLSRPNVAQPAKIGWPKTTREKDPDPNALTFIDLGESAAEKQVKYLQEYENQIRRANPAANHDDVDRTRQPTTTMPPPKQPMLLADLIKMASQSTRIDAPSSVQEAVHTDDAEDELVVLQKDESFGLNMKMLITPVPIMAYPGSYKSTITCKFWFRFQKGVASPCRYANRCIYAHAMQETPLQVVHIATSASAGDSDRNVEKGKAEAILITDDVFANRPRLAIGLLQCIEKLAAQDVVQNRPRRVIVTRPYLRDYLRALVQGERNTKGLSAQAALYLDYLRACPDDNMDESRHTLFTHPYTDHHHIVAGDGNDGLPKLDAVQQTNQLVRGFVLWLMKNTSTYSSFIVVHEDWQTTGRVDPRGWMKQYLPYPIFVTTPNEFIKEHQR</sequence>
<evidence type="ECO:0000256" key="1">
    <source>
        <dbReference type="PROSITE-ProRule" id="PRU00723"/>
    </source>
</evidence>
<protein>
    <recommendedName>
        <fullName evidence="3">C3H1-type domain-containing protein</fullName>
    </recommendedName>
</protein>
<dbReference type="PROSITE" id="PS50103">
    <property type="entry name" value="ZF_C3H1"/>
    <property type="match status" value="1"/>
</dbReference>
<organism evidence="4 5">
    <name type="scientific">Peltaster fructicola</name>
    <dbReference type="NCBI Taxonomy" id="286661"/>
    <lineage>
        <taxon>Eukaryota</taxon>
        <taxon>Fungi</taxon>
        <taxon>Dikarya</taxon>
        <taxon>Ascomycota</taxon>
        <taxon>Pezizomycotina</taxon>
        <taxon>Dothideomycetes</taxon>
        <taxon>Dothideomycetes incertae sedis</taxon>
        <taxon>Peltaster</taxon>
    </lineage>
</organism>